<name>A0A2P2PH65_RHIMU</name>
<sequence length="62" mass="6443">MHTGAFLLGCRLGGADLHIDGMSKHHYLSCAMLARACKASPSLGIKAILVLDGVNSSNGIFT</sequence>
<dbReference type="AlphaFoldDB" id="A0A2P2PH65"/>
<proteinExistence type="predicted"/>
<dbReference type="EMBL" id="GGEC01073581">
    <property type="protein sequence ID" value="MBX54065.1"/>
    <property type="molecule type" value="Transcribed_RNA"/>
</dbReference>
<accession>A0A2P2PH65</accession>
<protein>
    <submittedName>
        <fullName evidence="1">Uncharacterized protein</fullName>
    </submittedName>
</protein>
<organism evidence="1">
    <name type="scientific">Rhizophora mucronata</name>
    <name type="common">Asiatic mangrove</name>
    <dbReference type="NCBI Taxonomy" id="61149"/>
    <lineage>
        <taxon>Eukaryota</taxon>
        <taxon>Viridiplantae</taxon>
        <taxon>Streptophyta</taxon>
        <taxon>Embryophyta</taxon>
        <taxon>Tracheophyta</taxon>
        <taxon>Spermatophyta</taxon>
        <taxon>Magnoliopsida</taxon>
        <taxon>eudicotyledons</taxon>
        <taxon>Gunneridae</taxon>
        <taxon>Pentapetalae</taxon>
        <taxon>rosids</taxon>
        <taxon>fabids</taxon>
        <taxon>Malpighiales</taxon>
        <taxon>Rhizophoraceae</taxon>
        <taxon>Rhizophora</taxon>
    </lineage>
</organism>
<evidence type="ECO:0000313" key="1">
    <source>
        <dbReference type="EMBL" id="MBX54065.1"/>
    </source>
</evidence>
<reference evidence="1" key="1">
    <citation type="submission" date="2018-02" db="EMBL/GenBank/DDBJ databases">
        <title>Rhizophora mucronata_Transcriptome.</title>
        <authorList>
            <person name="Meera S.P."/>
            <person name="Sreeshan A."/>
            <person name="Augustine A."/>
        </authorList>
    </citation>
    <scope>NUCLEOTIDE SEQUENCE</scope>
    <source>
        <tissue evidence="1">Leaf</tissue>
    </source>
</reference>